<dbReference type="PANTHER" id="PTHR32204">
    <property type="entry name" value="ATPASE RAVA"/>
    <property type="match status" value="1"/>
</dbReference>
<keyword evidence="5" id="KW-1185">Reference proteome</keyword>
<dbReference type="CDD" id="cd00009">
    <property type="entry name" value="AAA"/>
    <property type="match status" value="1"/>
</dbReference>
<dbReference type="OrthoDB" id="47330at2759"/>
<proteinExistence type="predicted"/>
<evidence type="ECO:0000256" key="2">
    <source>
        <dbReference type="SAM" id="SignalP"/>
    </source>
</evidence>
<feature type="chain" id="PRO_5035159185" description="AAA+ ATPase domain-containing protein" evidence="2">
    <location>
        <begin position="17"/>
        <end position="505"/>
    </location>
</feature>
<dbReference type="InterPro" id="IPR041538">
    <property type="entry name" value="RavA-like_AAA_lid"/>
</dbReference>
<name>A0A8J2WR81_9STRA</name>
<evidence type="ECO:0000313" key="4">
    <source>
        <dbReference type="EMBL" id="CAH0365527.1"/>
    </source>
</evidence>
<feature type="compositionally biased region" description="Acidic residues" evidence="1">
    <location>
        <begin position="482"/>
        <end position="492"/>
    </location>
</feature>
<feature type="signal peptide" evidence="2">
    <location>
        <begin position="1"/>
        <end position="16"/>
    </location>
</feature>
<dbReference type="Proteomes" id="UP000789595">
    <property type="component" value="Unassembled WGS sequence"/>
</dbReference>
<dbReference type="SMART" id="SM00382">
    <property type="entry name" value="AAA"/>
    <property type="match status" value="1"/>
</dbReference>
<dbReference type="SUPFAM" id="SSF52540">
    <property type="entry name" value="P-loop containing nucleoside triphosphate hydrolases"/>
    <property type="match status" value="1"/>
</dbReference>
<feature type="region of interest" description="Disordered" evidence="1">
    <location>
        <begin position="477"/>
        <end position="505"/>
    </location>
</feature>
<comment type="caution">
    <text evidence="4">The sequence shown here is derived from an EMBL/GenBank/DDBJ whole genome shotgun (WGS) entry which is preliminary data.</text>
</comment>
<dbReference type="EMBL" id="CAKKNE010000001">
    <property type="protein sequence ID" value="CAH0365527.1"/>
    <property type="molecule type" value="Genomic_DNA"/>
</dbReference>
<sequence length="505" mass="54345">MLRPLLTSSVFALSRALVQQRCMLQGAAKHQRSASRMPESEPGLRWATGTGEPISCKAAVAFGVDDLRPTDIVVAAPSYPIAPEDLERAAAALERGLVERSAEARLVLLGAATREHVLLVGPPGVGKSLLCRRLGALFSEHDSYFEVALTRFTTPDDVFGPLSLKALREDVSQRAADGFAGSAEVVFLDEIFRARALLPALLQLLNERTWPDGSRNRPAKLVSAVAATNALRDADDDDDDALFDRFLFRRAVAPVSDAGALDLLLTPTDDDSRDDDAALLAPLRETLGGARASLPRRRAAVLASCRAWLRDERGEYVSDRRLRRCSEAIRAAALACGRTEVGALDILLAADALWQRPETRAPLVEWLVDHTVPDDAATMRLLLDALRARDAPSEQDAEEIVAAATAARSDLAADAAATAEAECVFLAPAALAAAKQALASLYAERLSALAAVLESATAVRDAIRAGDPLPVADDVSVVERVWDDEDGDDDESDGKKKRKKRKKKR</sequence>
<dbReference type="Pfam" id="PF17868">
    <property type="entry name" value="AAA_lid_8"/>
    <property type="match status" value="1"/>
</dbReference>
<evidence type="ECO:0000259" key="3">
    <source>
        <dbReference type="SMART" id="SM00382"/>
    </source>
</evidence>
<feature type="compositionally biased region" description="Basic residues" evidence="1">
    <location>
        <begin position="495"/>
        <end position="505"/>
    </location>
</feature>
<evidence type="ECO:0000313" key="5">
    <source>
        <dbReference type="Proteomes" id="UP000789595"/>
    </source>
</evidence>
<accession>A0A8J2WR81</accession>
<keyword evidence="2" id="KW-0732">Signal</keyword>
<dbReference type="InterPro" id="IPR045427">
    <property type="entry name" value="MoxR"/>
</dbReference>
<feature type="region of interest" description="Disordered" evidence="1">
    <location>
        <begin position="28"/>
        <end position="49"/>
    </location>
</feature>
<protein>
    <recommendedName>
        <fullName evidence="3">AAA+ ATPase domain-containing protein</fullName>
    </recommendedName>
</protein>
<gene>
    <name evidence="4" type="ORF">PECAL_1P19710</name>
</gene>
<organism evidence="4 5">
    <name type="scientific">Pelagomonas calceolata</name>
    <dbReference type="NCBI Taxonomy" id="35677"/>
    <lineage>
        <taxon>Eukaryota</taxon>
        <taxon>Sar</taxon>
        <taxon>Stramenopiles</taxon>
        <taxon>Ochrophyta</taxon>
        <taxon>Pelagophyceae</taxon>
        <taxon>Pelagomonadales</taxon>
        <taxon>Pelagomonadaceae</taxon>
        <taxon>Pelagomonas</taxon>
    </lineage>
</organism>
<reference evidence="4" key="1">
    <citation type="submission" date="2021-11" db="EMBL/GenBank/DDBJ databases">
        <authorList>
            <consortium name="Genoscope - CEA"/>
            <person name="William W."/>
        </authorList>
    </citation>
    <scope>NUCLEOTIDE SEQUENCE</scope>
</reference>
<dbReference type="InterPro" id="IPR027417">
    <property type="entry name" value="P-loop_NTPase"/>
</dbReference>
<dbReference type="Gene3D" id="3.40.50.300">
    <property type="entry name" value="P-loop containing nucleotide triphosphate hydrolases"/>
    <property type="match status" value="1"/>
</dbReference>
<dbReference type="InterPro" id="IPR050513">
    <property type="entry name" value="RavA_ATPases"/>
</dbReference>
<dbReference type="PANTHER" id="PTHR32204:SF0">
    <property type="entry name" value="ATPASE RAVA"/>
    <property type="match status" value="1"/>
</dbReference>
<dbReference type="InterPro" id="IPR003593">
    <property type="entry name" value="AAA+_ATPase"/>
</dbReference>
<dbReference type="AlphaFoldDB" id="A0A8J2WR81"/>
<feature type="domain" description="AAA+ ATPase" evidence="3">
    <location>
        <begin position="113"/>
        <end position="256"/>
    </location>
</feature>
<evidence type="ECO:0000256" key="1">
    <source>
        <dbReference type="SAM" id="MobiDB-lite"/>
    </source>
</evidence>
<dbReference type="Pfam" id="PF20030">
    <property type="entry name" value="bpMoxR"/>
    <property type="match status" value="1"/>
</dbReference>